<evidence type="ECO:0000313" key="1">
    <source>
        <dbReference type="EMBL" id="EEB06705.1"/>
    </source>
</evidence>
<gene>
    <name evidence="2" type="primary">alp16</name>
    <name evidence="1" type="ORF">SJAG_01756</name>
</gene>
<dbReference type="STRING" id="402676.B6JYT7"/>
<protein>
    <submittedName>
        <fullName evidence="1">Gamma tubulin complex subunit Alp16</fullName>
    </submittedName>
</protein>
<dbReference type="HOGENOM" id="CLU_385943_0_0_1"/>
<dbReference type="OMA" id="NVCCFQS"/>
<proteinExistence type="predicted"/>
<sequence length="716" mass="81365">MKRKFEIRPCVPGTVLAEHLKTTIPKDLVTPLYKSFEITTHVSGTVIAVDSADSSYLKKDALAIGISRAKQQKGQHSKLIPVHLHETPCGPAGHFLRPEEDKFLHEEESFINTGDTVTSVPSSILFTSSSPEAELFDALAQKLYELQPGNKYIRLLLFFVKKALLLLIQGYESDFFRWDPNRESFYSHPFCTSGFTVSSFMGICHECIDCGSLVKKSQAALSTQRVQSSTIASAFQAFILEAIFQYKRDVLSLNLGADGEFYTLCLSIFLQQHKPFIQFLSYSLTADFSSSSTSFLEFVYDYASATENSDNYYVGLQCFQFCFQFFVKQVRRILHNEHDDEIDLPPFLKPYNETLRNVIQCVRFMKRISVQQDLPDFPKCQYPIFFDDLRQTGHNNSNENGTSTHPSTFTSSIPQISHHPTLNFDDLVHKIDSIHVQDRTTIGSCRVNLQYPSADLCPLSFCLLYGFALPLQQYSDTLSMVLLNTLDTQSSISNNILLFESIALFSDEVFYGDVCAVCRDTLLPHNVSSSDLQFQLAMSLQTAINNSIDRIMNENAAHKLVSLLITTTEENVIEDSPCSSIKLVVRVKSPISTLLSPKCIRLCEELFSTILILIFNDIRTSLQVQEKKQLLHAARCERMETVKSWMQLHECRIVKEQLLHSLIPEALARIHELLKGHIRQRRFDTLQLEKQTVLERISSGIQETISQLYNTAHNIR</sequence>
<keyword evidence="3" id="KW-1185">Reference proteome</keyword>
<dbReference type="RefSeq" id="XP_002172998.1">
    <property type="nucleotide sequence ID" value="XM_002172962.2"/>
</dbReference>
<dbReference type="EMBL" id="KE651168">
    <property type="protein sequence ID" value="EEB06705.1"/>
    <property type="molecule type" value="Genomic_DNA"/>
</dbReference>
<evidence type="ECO:0000313" key="3">
    <source>
        <dbReference type="Proteomes" id="UP000001744"/>
    </source>
</evidence>
<dbReference type="Proteomes" id="UP000001744">
    <property type="component" value="Unassembled WGS sequence"/>
</dbReference>
<dbReference type="AlphaFoldDB" id="B6JYT7"/>
<name>B6JYT7_SCHJY</name>
<evidence type="ECO:0000313" key="2">
    <source>
        <dbReference type="JaponicusDB" id="SJAG_01756"/>
    </source>
</evidence>
<dbReference type="GeneID" id="7048187"/>
<organism evidence="1 3">
    <name type="scientific">Schizosaccharomyces japonicus (strain yFS275 / FY16936)</name>
    <name type="common">Fission yeast</name>
    <dbReference type="NCBI Taxonomy" id="402676"/>
    <lineage>
        <taxon>Eukaryota</taxon>
        <taxon>Fungi</taxon>
        <taxon>Dikarya</taxon>
        <taxon>Ascomycota</taxon>
        <taxon>Taphrinomycotina</taxon>
        <taxon>Schizosaccharomycetes</taxon>
        <taxon>Schizosaccharomycetales</taxon>
        <taxon>Schizosaccharomycetaceae</taxon>
        <taxon>Schizosaccharomyces</taxon>
    </lineage>
</organism>
<accession>B6JYT7</accession>
<dbReference type="VEuPathDB" id="FungiDB:SJAG_01756"/>
<dbReference type="JaponicusDB" id="SJAG_01756">
    <property type="gene designation" value="alp16"/>
</dbReference>
<reference evidence="1 3" key="1">
    <citation type="journal article" date="2011" name="Science">
        <title>Comparative functional genomics of the fission yeasts.</title>
        <authorList>
            <person name="Rhind N."/>
            <person name="Chen Z."/>
            <person name="Yassour M."/>
            <person name="Thompson D.A."/>
            <person name="Haas B.J."/>
            <person name="Habib N."/>
            <person name="Wapinski I."/>
            <person name="Roy S."/>
            <person name="Lin M.F."/>
            <person name="Heiman D.I."/>
            <person name="Young S.K."/>
            <person name="Furuya K."/>
            <person name="Guo Y."/>
            <person name="Pidoux A."/>
            <person name="Chen H.M."/>
            <person name="Robbertse B."/>
            <person name="Goldberg J.M."/>
            <person name="Aoki K."/>
            <person name="Bayne E.H."/>
            <person name="Berlin A.M."/>
            <person name="Desjardins C.A."/>
            <person name="Dobbs E."/>
            <person name="Dukaj L."/>
            <person name="Fan L."/>
            <person name="FitzGerald M.G."/>
            <person name="French C."/>
            <person name="Gujja S."/>
            <person name="Hansen K."/>
            <person name="Keifenheim D."/>
            <person name="Levin J.Z."/>
            <person name="Mosher R.A."/>
            <person name="Mueller C.A."/>
            <person name="Pfiffner J."/>
            <person name="Priest M."/>
            <person name="Russ C."/>
            <person name="Smialowska A."/>
            <person name="Swoboda P."/>
            <person name="Sykes S.M."/>
            <person name="Vaughn M."/>
            <person name="Vengrova S."/>
            <person name="Yoder R."/>
            <person name="Zeng Q."/>
            <person name="Allshire R."/>
            <person name="Baulcombe D."/>
            <person name="Birren B.W."/>
            <person name="Brown W."/>
            <person name="Ekwall K."/>
            <person name="Kellis M."/>
            <person name="Leatherwood J."/>
            <person name="Levin H."/>
            <person name="Margalit H."/>
            <person name="Martienssen R."/>
            <person name="Nieduszynski C.A."/>
            <person name="Spatafora J.W."/>
            <person name="Friedman N."/>
            <person name="Dalgaard J.Z."/>
            <person name="Baumann P."/>
            <person name="Niki H."/>
            <person name="Regev A."/>
            <person name="Nusbaum C."/>
        </authorList>
    </citation>
    <scope>NUCLEOTIDE SEQUENCE [LARGE SCALE GENOMIC DNA]</scope>
    <source>
        <strain evidence="3">yFS275 / FY16936</strain>
    </source>
</reference>